<protein>
    <submittedName>
        <fullName evidence="4">Dienelactone hydrolase family protein</fullName>
    </submittedName>
</protein>
<dbReference type="RefSeq" id="WP_205382678.1">
    <property type="nucleotide sequence ID" value="NZ_JAFFZS010000006.1"/>
</dbReference>
<feature type="domain" description="Dienelactone hydrolase" evidence="3">
    <location>
        <begin position="144"/>
        <end position="244"/>
    </location>
</feature>
<sequence>MRRSVPAALALVCAGALTLGACGGDGGDAGASALGTEAAAPGETLPPVSEPAAGPASAGPSTEDFGCLKGKQKDRSILFKDTDGNDVHAYETGTGTTGVILSHQVDNDVCAWIPQADELAEDGYRVIAVNSNGSEVEEIRGAAEVLNGQGVRKLLLMGTSKGGTASLVAVPQVKPSVAAVVSISGRSRFNAMDAAAIVPDLSLPVYFVAAEDDGLPADEARELSALARNSAGAKLDIVPGAAHGNELLREHPSVWADIKAFLAEYR</sequence>
<evidence type="ECO:0000259" key="3">
    <source>
        <dbReference type="Pfam" id="PF01738"/>
    </source>
</evidence>
<feature type="compositionally biased region" description="Low complexity" evidence="1">
    <location>
        <begin position="39"/>
        <end position="61"/>
    </location>
</feature>
<keyword evidence="5" id="KW-1185">Reference proteome</keyword>
<dbReference type="Pfam" id="PF01738">
    <property type="entry name" value="DLH"/>
    <property type="match status" value="1"/>
</dbReference>
<keyword evidence="4" id="KW-0378">Hydrolase</keyword>
<feature type="region of interest" description="Disordered" evidence="1">
    <location>
        <begin position="39"/>
        <end position="65"/>
    </location>
</feature>
<keyword evidence="2" id="KW-0732">Signal</keyword>
<accession>A0ABS2VMY7</accession>
<comment type="caution">
    <text evidence="4">The sequence shown here is derived from an EMBL/GenBank/DDBJ whole genome shotgun (WGS) entry which is preliminary data.</text>
</comment>
<evidence type="ECO:0000256" key="1">
    <source>
        <dbReference type="SAM" id="MobiDB-lite"/>
    </source>
</evidence>
<dbReference type="Proteomes" id="UP000788262">
    <property type="component" value="Unassembled WGS sequence"/>
</dbReference>
<dbReference type="InterPro" id="IPR029058">
    <property type="entry name" value="AB_hydrolase_fold"/>
</dbReference>
<gene>
    <name evidence="4" type="ORF">JS756_10060</name>
</gene>
<dbReference type="Gene3D" id="3.40.50.1820">
    <property type="entry name" value="alpha/beta hydrolase"/>
    <property type="match status" value="1"/>
</dbReference>
<evidence type="ECO:0000313" key="5">
    <source>
        <dbReference type="Proteomes" id="UP000788262"/>
    </source>
</evidence>
<dbReference type="InterPro" id="IPR002925">
    <property type="entry name" value="Dienelactn_hydro"/>
</dbReference>
<dbReference type="EMBL" id="JAFFZS010000006">
    <property type="protein sequence ID" value="MBN0044452.1"/>
    <property type="molecule type" value="Genomic_DNA"/>
</dbReference>
<reference evidence="4 5" key="1">
    <citation type="submission" date="2021-02" db="EMBL/GenBank/DDBJ databases">
        <title>Whole genome sequencing of Streptomyces actuosus VRA1.</title>
        <authorList>
            <person name="Sen G."/>
            <person name="Sen A."/>
        </authorList>
    </citation>
    <scope>NUCLEOTIDE SEQUENCE [LARGE SCALE GENOMIC DNA]</scope>
    <source>
        <strain evidence="4 5">VRA1</strain>
    </source>
</reference>
<organism evidence="4 5">
    <name type="scientific">Streptomyces actuosus</name>
    <dbReference type="NCBI Taxonomy" id="1885"/>
    <lineage>
        <taxon>Bacteria</taxon>
        <taxon>Bacillati</taxon>
        <taxon>Actinomycetota</taxon>
        <taxon>Actinomycetes</taxon>
        <taxon>Kitasatosporales</taxon>
        <taxon>Streptomycetaceae</taxon>
        <taxon>Streptomyces</taxon>
    </lineage>
</organism>
<evidence type="ECO:0000256" key="2">
    <source>
        <dbReference type="SAM" id="SignalP"/>
    </source>
</evidence>
<dbReference type="PROSITE" id="PS51257">
    <property type="entry name" value="PROKAR_LIPOPROTEIN"/>
    <property type="match status" value="1"/>
</dbReference>
<dbReference type="GO" id="GO:0016787">
    <property type="term" value="F:hydrolase activity"/>
    <property type="evidence" value="ECO:0007669"/>
    <property type="project" value="UniProtKB-KW"/>
</dbReference>
<feature type="signal peptide" evidence="2">
    <location>
        <begin position="1"/>
        <end position="23"/>
    </location>
</feature>
<evidence type="ECO:0000313" key="4">
    <source>
        <dbReference type="EMBL" id="MBN0044452.1"/>
    </source>
</evidence>
<proteinExistence type="predicted"/>
<dbReference type="SUPFAM" id="SSF53474">
    <property type="entry name" value="alpha/beta-Hydrolases"/>
    <property type="match status" value="1"/>
</dbReference>
<name>A0ABS2VMY7_STRAS</name>
<feature type="chain" id="PRO_5045797226" evidence="2">
    <location>
        <begin position="24"/>
        <end position="266"/>
    </location>
</feature>